<dbReference type="EMBL" id="JACVXD010000002">
    <property type="protein sequence ID" value="MBD0823545.1"/>
    <property type="molecule type" value="Genomic_DNA"/>
</dbReference>
<dbReference type="RefSeq" id="WP_188222843.1">
    <property type="nucleotide sequence ID" value="NZ_JACVXD010000002.1"/>
</dbReference>
<evidence type="ECO:0000259" key="1">
    <source>
        <dbReference type="Pfam" id="PF19580"/>
    </source>
</evidence>
<organism evidence="2 3">
    <name type="scientific">Aestuariibaculum marinum</name>
    <dbReference type="NCBI Taxonomy" id="2683592"/>
    <lineage>
        <taxon>Bacteria</taxon>
        <taxon>Pseudomonadati</taxon>
        <taxon>Bacteroidota</taxon>
        <taxon>Flavobacteriia</taxon>
        <taxon>Flavobacteriales</taxon>
        <taxon>Flavobacteriaceae</taxon>
    </lineage>
</organism>
<proteinExistence type="predicted"/>
<evidence type="ECO:0000313" key="2">
    <source>
        <dbReference type="EMBL" id="MBD0823545.1"/>
    </source>
</evidence>
<dbReference type="PANTHER" id="PTHR42834">
    <property type="entry name" value="ENDONUCLEASE/EXONUCLEASE/PHOSPHATASE FAMILY PROTEIN (AFU_ORTHOLOGUE AFUA_3G09210)"/>
    <property type="match status" value="1"/>
</dbReference>
<keyword evidence="3" id="KW-1185">Reference proteome</keyword>
<evidence type="ECO:0000313" key="3">
    <source>
        <dbReference type="Proteomes" id="UP000621516"/>
    </source>
</evidence>
<dbReference type="PANTHER" id="PTHR42834:SF1">
    <property type="entry name" value="ENDONUCLEASE_EXONUCLEASE_PHOSPHATASE FAMILY PROTEIN (AFU_ORTHOLOGUE AFUA_3G09210)"/>
    <property type="match status" value="1"/>
</dbReference>
<comment type="caution">
    <text evidence="2">The sequence shown here is derived from an EMBL/GenBank/DDBJ whole genome shotgun (WGS) entry which is preliminary data.</text>
</comment>
<dbReference type="Gene3D" id="3.60.10.10">
    <property type="entry name" value="Endonuclease/exonuclease/phosphatase"/>
    <property type="match status" value="1"/>
</dbReference>
<keyword evidence="2" id="KW-0378">Hydrolase</keyword>
<dbReference type="AlphaFoldDB" id="A0A8J6PZ33"/>
<gene>
    <name evidence="2" type="ORF">ICJ85_05880</name>
</gene>
<dbReference type="InterPro" id="IPR036691">
    <property type="entry name" value="Endo/exonu/phosph_ase_sf"/>
</dbReference>
<keyword evidence="2" id="KW-0540">Nuclease</keyword>
<dbReference type="InterPro" id="IPR005135">
    <property type="entry name" value="Endo/exonuclease/phosphatase"/>
</dbReference>
<dbReference type="Proteomes" id="UP000621516">
    <property type="component" value="Unassembled WGS sequence"/>
</dbReference>
<dbReference type="SUPFAM" id="SSF56219">
    <property type="entry name" value="DNase I-like"/>
    <property type="match status" value="1"/>
</dbReference>
<accession>A0A8J6PZ33</accession>
<name>A0A8J6PZ33_9FLAO</name>
<keyword evidence="2" id="KW-0255">Endonuclease</keyword>
<sequence length="322" mass="37470">MIDFDDAEVRPNLYTTAFYNLENLFDIYDDKHTNDNDFLPISKKKWTPKRYDNKLRKLSYAISNIGRRETGKHPALIGIAEVENATAIKALIEFKHLEDYNYDYVHYNSPDERGIDVALIYDRDVFEVTNSETYTITLFDDDGSPDYTRDILLVSGLLEGLPVHVLVNHWSSRREGEKETEPKRIVASKRLSEVIDELRQEQPEAKLIIMGDFNDDPSSTSIKSLVESQNLYNPMETLRSYSRGTTYHSRQWNLFDQIIISTNFFENTPNSLEFHSANIFDEDFLKQFDGKFKGTPFRTYVGSKYHGGYSDHFPVYAIFKKN</sequence>
<dbReference type="Pfam" id="PF19580">
    <property type="entry name" value="Exo_endo_phos_3"/>
    <property type="match status" value="1"/>
</dbReference>
<protein>
    <submittedName>
        <fullName evidence="2">Endonuclease</fullName>
    </submittedName>
</protein>
<dbReference type="GO" id="GO:0004519">
    <property type="term" value="F:endonuclease activity"/>
    <property type="evidence" value="ECO:0007669"/>
    <property type="project" value="UniProtKB-KW"/>
</dbReference>
<reference evidence="2 3" key="1">
    <citation type="journal article" date="2018" name="J. Microbiol.">
        <title>Aestuariibaculum marinum sp. nov., a marine bacterium isolated from seawater in South Korea.</title>
        <authorList>
            <person name="Choi J."/>
            <person name="Lee D."/>
            <person name="Jang J.H."/>
            <person name="Cha S."/>
            <person name="Seo T."/>
        </authorList>
    </citation>
    <scope>NUCLEOTIDE SEQUENCE [LARGE SCALE GENOMIC DNA]</scope>
    <source>
        <strain evidence="2 3">IP7</strain>
    </source>
</reference>
<feature type="domain" description="Endonuclease/exonuclease/phosphatase" evidence="1">
    <location>
        <begin position="15"/>
        <end position="320"/>
    </location>
</feature>